<accession>X1PSN6</accession>
<proteinExistence type="predicted"/>
<protein>
    <submittedName>
        <fullName evidence="2">Uncharacterized protein</fullName>
    </submittedName>
</protein>
<keyword evidence="1" id="KW-0175">Coiled coil</keyword>
<evidence type="ECO:0000313" key="2">
    <source>
        <dbReference type="EMBL" id="GAI33879.1"/>
    </source>
</evidence>
<feature type="non-terminal residue" evidence="2">
    <location>
        <position position="257"/>
    </location>
</feature>
<name>X1PSN6_9ZZZZ</name>
<dbReference type="EMBL" id="BARV01029753">
    <property type="protein sequence ID" value="GAI33879.1"/>
    <property type="molecule type" value="Genomic_DNA"/>
</dbReference>
<reference evidence="2" key="1">
    <citation type="journal article" date="2014" name="Front. Microbiol.">
        <title>High frequency of phylogenetically diverse reductive dehalogenase-homologous genes in deep subseafloor sedimentary metagenomes.</title>
        <authorList>
            <person name="Kawai M."/>
            <person name="Futagami T."/>
            <person name="Toyoda A."/>
            <person name="Takaki Y."/>
            <person name="Nishi S."/>
            <person name="Hori S."/>
            <person name="Arai W."/>
            <person name="Tsubouchi T."/>
            <person name="Morono Y."/>
            <person name="Uchiyama I."/>
            <person name="Ito T."/>
            <person name="Fujiyama A."/>
            <person name="Inagaki F."/>
            <person name="Takami H."/>
        </authorList>
    </citation>
    <scope>NUCLEOTIDE SEQUENCE</scope>
    <source>
        <strain evidence="2">Expedition CK06-06</strain>
    </source>
</reference>
<gene>
    <name evidence="2" type="ORF">S06H3_47375</name>
</gene>
<dbReference type="AlphaFoldDB" id="X1PSN6"/>
<feature type="coiled-coil region" evidence="1">
    <location>
        <begin position="110"/>
        <end position="155"/>
    </location>
</feature>
<organism evidence="2">
    <name type="scientific">marine sediment metagenome</name>
    <dbReference type="NCBI Taxonomy" id="412755"/>
    <lineage>
        <taxon>unclassified sequences</taxon>
        <taxon>metagenomes</taxon>
        <taxon>ecological metagenomes</taxon>
    </lineage>
</organism>
<feature type="non-terminal residue" evidence="2">
    <location>
        <position position="1"/>
    </location>
</feature>
<sequence>DEKIDKSENEEDQNIALETYMKEMDMLSEDFSDLSDFDIEELQDIKEAIEEVRRGKMKEEISEDQTEEAAVSEEISIEDSELIAYLDEREQLSQDFTDIQELDLDELRDMKEAIATIKSETENIESIEKSEHPISEGLEQKIRLELEKRKEIQKKKEVTVEDFQNYIKDKREKIWYHSLYHLVFGTEDHSALKEGLYDILKETTSRSPFDDIPQQQFYFGLGYLLRLKLHDKDIIRYKGGKFKINVNVDTLKRILEE</sequence>
<evidence type="ECO:0000256" key="1">
    <source>
        <dbReference type="SAM" id="Coils"/>
    </source>
</evidence>
<comment type="caution">
    <text evidence="2">The sequence shown here is derived from an EMBL/GenBank/DDBJ whole genome shotgun (WGS) entry which is preliminary data.</text>
</comment>